<dbReference type="Proteomes" id="UP001281656">
    <property type="component" value="Unassembled WGS sequence"/>
</dbReference>
<dbReference type="InterPro" id="IPR011109">
    <property type="entry name" value="DNA_bind_recombinase_dom"/>
</dbReference>
<evidence type="ECO:0000256" key="4">
    <source>
        <dbReference type="PROSITE-ProRule" id="PRU10137"/>
    </source>
</evidence>
<dbReference type="PROSITE" id="PS51737">
    <property type="entry name" value="RECOMBINASE_DNA_BIND"/>
    <property type="match status" value="1"/>
</dbReference>
<feature type="coiled-coil region" evidence="5">
    <location>
        <begin position="418"/>
        <end position="445"/>
    </location>
</feature>
<name>A0ABU4JXJ1_9CLOT</name>
<evidence type="ECO:0000313" key="9">
    <source>
        <dbReference type="Proteomes" id="UP001281656"/>
    </source>
</evidence>
<keyword evidence="1" id="KW-0229">DNA integration</keyword>
<dbReference type="EMBL" id="JARUJP010000024">
    <property type="protein sequence ID" value="MDW8802643.1"/>
    <property type="molecule type" value="Genomic_DNA"/>
</dbReference>
<sequence length="545" mass="64458">MEKPLKLNNANKNKYEITAAAYLRVSTTKQGEEGNSIESQLSAAKNYAEYKKWILEDSLIFEEKKPATKVSGKKFDKLNIIDNFRGRTELTELLHKAQRREFKHLIIYSRDRLSRVVEDAIALELFFERCKVKIHYVKEGEDFEDSNPKVKRLLHIIFTSLAEMEINLLSTRVKEGGKACISKGNWPGGKVPFGYVADRHLGDLQDKKKNYTKLKVSELESKLVKKIFDLYASGLGYRKIAKEMNEKYSFIKWSKSKVEAIIKNETYTGQMLWDRRGGRRNPGKHDYEPIKSYLSDENIIINKDHWNEILQERCQRAENKDPFYYDTEYILKGKLICSKCKRAMKPKYPGVNRNTVYKCANNKKERKKCNIIIPCSIAEDEFMKYLTMDLFKFQNTDRFWECYNLEFDKRVEDIVSTIDLVTDKEKETEETLNKIKNQIEVEKEQNLKEIFQLQYAVYGNLMENYKRTREMLKTKLKVKKMARGEFDNIVYMFIPALFMKPNMKEITRIRREFIVNFIDTIEIEYDKENKKANIKEIVFLPPEFI</sequence>
<evidence type="ECO:0000256" key="1">
    <source>
        <dbReference type="ARBA" id="ARBA00022908"/>
    </source>
</evidence>
<feature type="active site" description="O-(5'-phospho-DNA)-serine intermediate" evidence="4">
    <location>
        <position position="26"/>
    </location>
</feature>
<dbReference type="SUPFAM" id="SSF53041">
    <property type="entry name" value="Resolvase-like"/>
    <property type="match status" value="1"/>
</dbReference>
<comment type="caution">
    <text evidence="8">The sequence shown here is derived from an EMBL/GenBank/DDBJ whole genome shotgun (WGS) entry which is preliminary data.</text>
</comment>
<keyword evidence="9" id="KW-1185">Reference proteome</keyword>
<dbReference type="Gene3D" id="3.90.1750.20">
    <property type="entry name" value="Putative Large Serine Recombinase, Chain B, Domain 2"/>
    <property type="match status" value="1"/>
</dbReference>
<dbReference type="Pfam" id="PF07508">
    <property type="entry name" value="Recombinase"/>
    <property type="match status" value="1"/>
</dbReference>
<dbReference type="InterPro" id="IPR038109">
    <property type="entry name" value="DNA_bind_recomb_sf"/>
</dbReference>
<dbReference type="InterPro" id="IPR025827">
    <property type="entry name" value="Zn_ribbon_recom_dom"/>
</dbReference>
<evidence type="ECO:0000259" key="6">
    <source>
        <dbReference type="PROSITE" id="PS51736"/>
    </source>
</evidence>
<feature type="domain" description="Resolvase/invertase-type recombinase catalytic" evidence="6">
    <location>
        <begin position="18"/>
        <end position="184"/>
    </location>
</feature>
<dbReference type="InterPro" id="IPR006119">
    <property type="entry name" value="Resolv_N"/>
</dbReference>
<dbReference type="Pfam" id="PF13408">
    <property type="entry name" value="Zn_ribbon_recom"/>
    <property type="match status" value="1"/>
</dbReference>
<gene>
    <name evidence="8" type="ORF">P8V03_15960</name>
</gene>
<feature type="domain" description="Recombinase" evidence="7">
    <location>
        <begin position="192"/>
        <end position="319"/>
    </location>
</feature>
<evidence type="ECO:0000256" key="5">
    <source>
        <dbReference type="SAM" id="Coils"/>
    </source>
</evidence>
<dbReference type="PROSITE" id="PS00397">
    <property type="entry name" value="RECOMBINASES_1"/>
    <property type="match status" value="1"/>
</dbReference>
<dbReference type="PROSITE" id="PS51736">
    <property type="entry name" value="RECOMBINASES_3"/>
    <property type="match status" value="1"/>
</dbReference>
<dbReference type="SMART" id="SM00857">
    <property type="entry name" value="Resolvase"/>
    <property type="match status" value="1"/>
</dbReference>
<accession>A0ABU4JXJ1</accession>
<dbReference type="InterPro" id="IPR036162">
    <property type="entry name" value="Resolvase-like_N_sf"/>
</dbReference>
<dbReference type="PANTHER" id="PTHR30461:SF23">
    <property type="entry name" value="DNA RECOMBINASE-RELATED"/>
    <property type="match status" value="1"/>
</dbReference>
<dbReference type="InterPro" id="IPR050639">
    <property type="entry name" value="SSR_resolvase"/>
</dbReference>
<protein>
    <submittedName>
        <fullName evidence="8">Recombinase family protein</fullName>
    </submittedName>
</protein>
<dbReference type="CDD" id="cd00338">
    <property type="entry name" value="Ser_Recombinase"/>
    <property type="match status" value="1"/>
</dbReference>
<evidence type="ECO:0000259" key="7">
    <source>
        <dbReference type="PROSITE" id="PS51737"/>
    </source>
</evidence>
<evidence type="ECO:0000256" key="2">
    <source>
        <dbReference type="ARBA" id="ARBA00023125"/>
    </source>
</evidence>
<dbReference type="Gene3D" id="3.40.50.1390">
    <property type="entry name" value="Resolvase, N-terminal catalytic domain"/>
    <property type="match status" value="1"/>
</dbReference>
<dbReference type="RefSeq" id="WP_318798942.1">
    <property type="nucleotide sequence ID" value="NZ_JARUJP010000024.1"/>
</dbReference>
<keyword evidence="5" id="KW-0175">Coiled coil</keyword>
<keyword evidence="3" id="KW-0233">DNA recombination</keyword>
<keyword evidence="2" id="KW-0238">DNA-binding</keyword>
<dbReference type="PANTHER" id="PTHR30461">
    <property type="entry name" value="DNA-INVERTASE FROM LAMBDOID PROPHAGE"/>
    <property type="match status" value="1"/>
</dbReference>
<dbReference type="InterPro" id="IPR006118">
    <property type="entry name" value="Recombinase_CS"/>
</dbReference>
<proteinExistence type="predicted"/>
<dbReference type="Pfam" id="PF00239">
    <property type="entry name" value="Resolvase"/>
    <property type="match status" value="1"/>
</dbReference>
<evidence type="ECO:0000313" key="8">
    <source>
        <dbReference type="EMBL" id="MDW8802643.1"/>
    </source>
</evidence>
<evidence type="ECO:0000256" key="3">
    <source>
        <dbReference type="ARBA" id="ARBA00023172"/>
    </source>
</evidence>
<organism evidence="8 9">
    <name type="scientific">Clostridium tanneri</name>
    <dbReference type="NCBI Taxonomy" id="3037988"/>
    <lineage>
        <taxon>Bacteria</taxon>
        <taxon>Bacillati</taxon>
        <taxon>Bacillota</taxon>
        <taxon>Clostridia</taxon>
        <taxon>Eubacteriales</taxon>
        <taxon>Clostridiaceae</taxon>
        <taxon>Clostridium</taxon>
    </lineage>
</organism>
<reference evidence="8 9" key="1">
    <citation type="submission" date="2023-04" db="EMBL/GenBank/DDBJ databases">
        <title>Clostridium tannerae sp. nov., isolated from the fecal material of an alpaca.</title>
        <authorList>
            <person name="Miller S."/>
            <person name="Hendry M."/>
            <person name="King J."/>
            <person name="Sankaranarayanan K."/>
            <person name="Lawson P.A."/>
        </authorList>
    </citation>
    <scope>NUCLEOTIDE SEQUENCE [LARGE SCALE GENOMIC DNA]</scope>
    <source>
        <strain evidence="8 9">A1-XYC3</strain>
    </source>
</reference>